<dbReference type="EMBL" id="ML995483">
    <property type="protein sequence ID" value="KAF2142716.1"/>
    <property type="molecule type" value="Genomic_DNA"/>
</dbReference>
<evidence type="ECO:0000313" key="3">
    <source>
        <dbReference type="Proteomes" id="UP000799438"/>
    </source>
</evidence>
<evidence type="ECO:0000256" key="1">
    <source>
        <dbReference type="SAM" id="MobiDB-lite"/>
    </source>
</evidence>
<gene>
    <name evidence="2" type="ORF">K452DRAFT_9615</name>
</gene>
<dbReference type="AlphaFoldDB" id="A0A6A6BF68"/>
<accession>A0A6A6BF68</accession>
<sequence>MPMYAAHLIASPSACQPACQPVIRTARQRISTLRSTHSTTVYSTQHRAQARCTPIHPLTQTTQPTIHTYIHPHTHTHRHAPNPTQCLTCTAHAPPSQHPYSVPPSPHPKQPAYLPRFRTTTRPHRSAQLPSPGPEHQDARDGWPCSSLLSACMDGWT</sequence>
<organism evidence="2 3">
    <name type="scientific">Aplosporella prunicola CBS 121167</name>
    <dbReference type="NCBI Taxonomy" id="1176127"/>
    <lineage>
        <taxon>Eukaryota</taxon>
        <taxon>Fungi</taxon>
        <taxon>Dikarya</taxon>
        <taxon>Ascomycota</taxon>
        <taxon>Pezizomycotina</taxon>
        <taxon>Dothideomycetes</taxon>
        <taxon>Dothideomycetes incertae sedis</taxon>
        <taxon>Botryosphaeriales</taxon>
        <taxon>Aplosporellaceae</taxon>
        <taxon>Aplosporella</taxon>
    </lineage>
</organism>
<feature type="region of interest" description="Disordered" evidence="1">
    <location>
        <begin position="95"/>
        <end position="142"/>
    </location>
</feature>
<dbReference type="RefSeq" id="XP_033398428.1">
    <property type="nucleotide sequence ID" value="XM_033547359.1"/>
</dbReference>
<keyword evidence="3" id="KW-1185">Reference proteome</keyword>
<name>A0A6A6BF68_9PEZI</name>
<dbReference type="GeneID" id="54304866"/>
<evidence type="ECO:0000313" key="2">
    <source>
        <dbReference type="EMBL" id="KAF2142716.1"/>
    </source>
</evidence>
<reference evidence="2" key="1">
    <citation type="journal article" date="2020" name="Stud. Mycol.">
        <title>101 Dothideomycetes genomes: a test case for predicting lifestyles and emergence of pathogens.</title>
        <authorList>
            <person name="Haridas S."/>
            <person name="Albert R."/>
            <person name="Binder M."/>
            <person name="Bloem J."/>
            <person name="Labutti K."/>
            <person name="Salamov A."/>
            <person name="Andreopoulos B."/>
            <person name="Baker S."/>
            <person name="Barry K."/>
            <person name="Bills G."/>
            <person name="Bluhm B."/>
            <person name="Cannon C."/>
            <person name="Castanera R."/>
            <person name="Culley D."/>
            <person name="Daum C."/>
            <person name="Ezra D."/>
            <person name="Gonzalez J."/>
            <person name="Henrissat B."/>
            <person name="Kuo A."/>
            <person name="Liang C."/>
            <person name="Lipzen A."/>
            <person name="Lutzoni F."/>
            <person name="Magnuson J."/>
            <person name="Mondo S."/>
            <person name="Nolan M."/>
            <person name="Ohm R."/>
            <person name="Pangilinan J."/>
            <person name="Park H.-J."/>
            <person name="Ramirez L."/>
            <person name="Alfaro M."/>
            <person name="Sun H."/>
            <person name="Tritt A."/>
            <person name="Yoshinaga Y."/>
            <person name="Zwiers L.-H."/>
            <person name="Turgeon B."/>
            <person name="Goodwin S."/>
            <person name="Spatafora J."/>
            <person name="Crous P."/>
            <person name="Grigoriev I."/>
        </authorList>
    </citation>
    <scope>NUCLEOTIDE SEQUENCE</scope>
    <source>
        <strain evidence="2">CBS 121167</strain>
    </source>
</reference>
<dbReference type="Proteomes" id="UP000799438">
    <property type="component" value="Unassembled WGS sequence"/>
</dbReference>
<protein>
    <submittedName>
        <fullName evidence="2">Uncharacterized protein</fullName>
    </submittedName>
</protein>
<proteinExistence type="predicted"/>